<reference evidence="7" key="1">
    <citation type="submission" date="2020-05" db="EMBL/GenBank/DDBJ databases">
        <authorList>
            <person name="Zhu T."/>
            <person name="Keshari N."/>
            <person name="Lu X."/>
        </authorList>
    </citation>
    <scope>NUCLEOTIDE SEQUENCE</scope>
    <source>
        <strain evidence="7">NK1-12</strain>
    </source>
</reference>
<evidence type="ECO:0000256" key="1">
    <source>
        <dbReference type="ARBA" id="ARBA00004651"/>
    </source>
</evidence>
<feature type="transmembrane region" description="Helical" evidence="6">
    <location>
        <begin position="71"/>
        <end position="91"/>
    </location>
</feature>
<dbReference type="GO" id="GO:0005886">
    <property type="term" value="C:plasma membrane"/>
    <property type="evidence" value="ECO:0007669"/>
    <property type="project" value="UniProtKB-SubCell"/>
</dbReference>
<name>A0AA97AHS0_9CYAN</name>
<dbReference type="RefSeq" id="WP_316431967.1">
    <property type="nucleotide sequence ID" value="NZ_CP053586.1"/>
</dbReference>
<keyword evidence="3 6" id="KW-0812">Transmembrane</keyword>
<evidence type="ECO:0000256" key="6">
    <source>
        <dbReference type="SAM" id="Phobius"/>
    </source>
</evidence>
<evidence type="ECO:0000256" key="5">
    <source>
        <dbReference type="ARBA" id="ARBA00023136"/>
    </source>
</evidence>
<sequence>MPNLSQLYLFSITSIVILLIPGPAVLYTAIQSIKQGRIAGMVAVLGLELGTLFHVATSFGISTLLLSSTTAFTILKWLGAAYLIYLGVSKLSSLKKIQCRMAVQYESLQKIFWQGVIVEVLNPKTMLFFFTFLPQFVDPSKGSIALQMLTLGFLFVGLATFIDLLYAVLAGSVRSFLRSSRWLLRKQSYAESIIYFGLGIGAALSSSTN</sequence>
<protein>
    <submittedName>
        <fullName evidence="7">LysE family translocator</fullName>
    </submittedName>
</protein>
<organism evidence="7">
    <name type="scientific">Leptolyngbya sp. NK1-12</name>
    <dbReference type="NCBI Taxonomy" id="2547451"/>
    <lineage>
        <taxon>Bacteria</taxon>
        <taxon>Bacillati</taxon>
        <taxon>Cyanobacteriota</taxon>
        <taxon>Cyanophyceae</taxon>
        <taxon>Leptolyngbyales</taxon>
        <taxon>Leptolyngbyaceae</taxon>
        <taxon>Leptolyngbya group</taxon>
        <taxon>Leptolyngbya</taxon>
    </lineage>
</organism>
<dbReference type="GO" id="GO:0015171">
    <property type="term" value="F:amino acid transmembrane transporter activity"/>
    <property type="evidence" value="ECO:0007669"/>
    <property type="project" value="TreeGrafter"/>
</dbReference>
<gene>
    <name evidence="7" type="ORF">HJG54_25160</name>
</gene>
<dbReference type="Pfam" id="PF01810">
    <property type="entry name" value="LysE"/>
    <property type="match status" value="1"/>
</dbReference>
<dbReference type="PIRSF" id="PIRSF006324">
    <property type="entry name" value="LeuE"/>
    <property type="match status" value="1"/>
</dbReference>
<keyword evidence="5 6" id="KW-0472">Membrane</keyword>
<feature type="transmembrane region" description="Helical" evidence="6">
    <location>
        <begin position="111"/>
        <end position="132"/>
    </location>
</feature>
<dbReference type="PANTHER" id="PTHR30086:SF20">
    <property type="entry name" value="ARGININE EXPORTER PROTEIN ARGO-RELATED"/>
    <property type="match status" value="1"/>
</dbReference>
<feature type="transmembrane region" description="Helical" evidence="6">
    <location>
        <begin position="42"/>
        <end position="65"/>
    </location>
</feature>
<keyword evidence="4 6" id="KW-1133">Transmembrane helix</keyword>
<evidence type="ECO:0000256" key="2">
    <source>
        <dbReference type="ARBA" id="ARBA00022475"/>
    </source>
</evidence>
<dbReference type="EMBL" id="CP053586">
    <property type="protein sequence ID" value="WNZ25800.1"/>
    <property type="molecule type" value="Genomic_DNA"/>
</dbReference>
<dbReference type="AlphaFoldDB" id="A0AA97AHS0"/>
<evidence type="ECO:0000313" key="7">
    <source>
        <dbReference type="EMBL" id="WNZ25800.1"/>
    </source>
</evidence>
<keyword evidence="2" id="KW-1003">Cell membrane</keyword>
<comment type="subcellular location">
    <subcellularLocation>
        <location evidence="1">Cell membrane</location>
        <topology evidence="1">Multi-pass membrane protein</topology>
    </subcellularLocation>
</comment>
<feature type="transmembrane region" description="Helical" evidence="6">
    <location>
        <begin position="6"/>
        <end position="30"/>
    </location>
</feature>
<feature type="transmembrane region" description="Helical" evidence="6">
    <location>
        <begin position="144"/>
        <end position="169"/>
    </location>
</feature>
<evidence type="ECO:0000256" key="4">
    <source>
        <dbReference type="ARBA" id="ARBA00022989"/>
    </source>
</evidence>
<accession>A0AA97AHS0</accession>
<dbReference type="InterPro" id="IPR001123">
    <property type="entry name" value="LeuE-type"/>
</dbReference>
<evidence type="ECO:0000256" key="3">
    <source>
        <dbReference type="ARBA" id="ARBA00022692"/>
    </source>
</evidence>
<proteinExistence type="predicted"/>
<dbReference type="PANTHER" id="PTHR30086">
    <property type="entry name" value="ARGININE EXPORTER PROTEIN ARGO"/>
    <property type="match status" value="1"/>
</dbReference>